<evidence type="ECO:0000256" key="2">
    <source>
        <dbReference type="PROSITE-ProRule" id="PRU00708"/>
    </source>
</evidence>
<proteinExistence type="predicted"/>
<dbReference type="AlphaFoldDB" id="A0A9E7J9B4"/>
<dbReference type="Proteomes" id="UP001055439">
    <property type="component" value="Chromosome 1"/>
</dbReference>
<evidence type="ECO:0000256" key="1">
    <source>
        <dbReference type="ARBA" id="ARBA00022737"/>
    </source>
</evidence>
<organism evidence="4 5">
    <name type="scientific">Musa troglodytarum</name>
    <name type="common">fe'i banana</name>
    <dbReference type="NCBI Taxonomy" id="320322"/>
    <lineage>
        <taxon>Eukaryota</taxon>
        <taxon>Viridiplantae</taxon>
        <taxon>Streptophyta</taxon>
        <taxon>Embryophyta</taxon>
        <taxon>Tracheophyta</taxon>
        <taxon>Spermatophyta</taxon>
        <taxon>Magnoliopsida</taxon>
        <taxon>Liliopsida</taxon>
        <taxon>Zingiberales</taxon>
        <taxon>Musaceae</taxon>
        <taxon>Musa</taxon>
    </lineage>
</organism>
<gene>
    <name evidence="4" type="ORF">MUK42_34661</name>
</gene>
<feature type="compositionally biased region" description="Low complexity" evidence="3">
    <location>
        <begin position="109"/>
        <end position="120"/>
    </location>
</feature>
<dbReference type="InterPro" id="IPR002885">
    <property type="entry name" value="PPR_rpt"/>
</dbReference>
<feature type="compositionally biased region" description="Pro residues" evidence="3">
    <location>
        <begin position="51"/>
        <end position="62"/>
    </location>
</feature>
<evidence type="ECO:0000313" key="5">
    <source>
        <dbReference type="Proteomes" id="UP001055439"/>
    </source>
</evidence>
<accession>A0A9E7J9B4</accession>
<sequence>MGFSTTVGTAAAAPLPHMIHKPTHRHCYSNSSCSSTSPAAAVRWRSWRPQLSPPPVPVPPQVLLPLRRPQQPSPANNPRRLPTKPSPRRPVVDAPDHSSHNDADGDECSSSSGRNVKNSSCTPTDVLRLMDVLQLPVDEDLYVSLIKECAEYRDAAQGARVYAHIRRSLPDLLRRPAGLHLANRLLFMFGACGHQHVARQLFDQMHFRDATSLAVVIAALSAGGSHGDALRLFVEMCVRSGGRSPVLEPGVCWLEALVTVLRSCARTRELGFGRQVHGLALKVLGGDDAVLLEPVGESLIQFYSRLGHHGSAVKLFEGTRSQSAAAWTCMISGYTREGRFKEAIGVFREMGRAGRRKNCHVFSSTLSACAKMGDGGWSGKQVHAAAIKLGTSSDGFVCSSLVDMYMKHELPTEAQRAFATMDGMRDCVCWKSLLIGYARSGCGMEAVKLLYEMKAAGINLQESIVHEAMTSLDILKQVQET</sequence>
<feature type="compositionally biased region" description="Low complexity" evidence="3">
    <location>
        <begin position="63"/>
        <end position="74"/>
    </location>
</feature>
<name>A0A9E7J9B4_9LILI</name>
<dbReference type="EMBL" id="CP097502">
    <property type="protein sequence ID" value="URD72748.1"/>
    <property type="molecule type" value="Genomic_DNA"/>
</dbReference>
<dbReference type="InterPro" id="IPR011990">
    <property type="entry name" value="TPR-like_helical_dom_sf"/>
</dbReference>
<dbReference type="PANTHER" id="PTHR24015">
    <property type="entry name" value="OS07G0578800 PROTEIN-RELATED"/>
    <property type="match status" value="1"/>
</dbReference>
<evidence type="ECO:0000313" key="4">
    <source>
        <dbReference type="EMBL" id="URD72748.1"/>
    </source>
</evidence>
<feature type="repeat" description="PPR" evidence="2">
    <location>
        <begin position="323"/>
        <end position="357"/>
    </location>
</feature>
<reference evidence="4" key="1">
    <citation type="submission" date="2022-05" db="EMBL/GenBank/DDBJ databases">
        <title>The Musa troglodytarum L. genome provides insights into the mechanism of non-climacteric behaviour and enrichment of carotenoids.</title>
        <authorList>
            <person name="Wang J."/>
        </authorList>
    </citation>
    <scope>NUCLEOTIDE SEQUENCE</scope>
    <source>
        <tissue evidence="4">Leaf</tissue>
    </source>
</reference>
<feature type="region of interest" description="Disordered" evidence="3">
    <location>
        <begin position="50"/>
        <end position="120"/>
    </location>
</feature>
<dbReference type="Pfam" id="PF13041">
    <property type="entry name" value="PPR_2"/>
    <property type="match status" value="1"/>
</dbReference>
<dbReference type="NCBIfam" id="TIGR00756">
    <property type="entry name" value="PPR"/>
    <property type="match status" value="2"/>
</dbReference>
<dbReference type="GO" id="GO:0003723">
    <property type="term" value="F:RNA binding"/>
    <property type="evidence" value="ECO:0007669"/>
    <property type="project" value="InterPro"/>
</dbReference>
<keyword evidence="1" id="KW-0677">Repeat</keyword>
<evidence type="ECO:0000256" key="3">
    <source>
        <dbReference type="SAM" id="MobiDB-lite"/>
    </source>
</evidence>
<protein>
    <submittedName>
        <fullName evidence="4">PPR repeat</fullName>
    </submittedName>
</protein>
<feature type="compositionally biased region" description="Basic and acidic residues" evidence="3">
    <location>
        <begin position="90"/>
        <end position="103"/>
    </location>
</feature>
<dbReference type="PROSITE" id="PS51375">
    <property type="entry name" value="PPR"/>
    <property type="match status" value="2"/>
</dbReference>
<keyword evidence="5" id="KW-1185">Reference proteome</keyword>
<dbReference type="InterPro" id="IPR046960">
    <property type="entry name" value="PPR_At4g14850-like_plant"/>
</dbReference>
<dbReference type="OrthoDB" id="1893323at2759"/>
<dbReference type="Gene3D" id="1.25.40.10">
    <property type="entry name" value="Tetratricopeptide repeat domain"/>
    <property type="match status" value="3"/>
</dbReference>
<dbReference type="Pfam" id="PF01535">
    <property type="entry name" value="PPR"/>
    <property type="match status" value="1"/>
</dbReference>
<dbReference type="PANTHER" id="PTHR24015:SF2030">
    <property type="entry name" value="OS07G0244400 PROTEIN"/>
    <property type="match status" value="1"/>
</dbReference>
<feature type="repeat" description="PPR" evidence="2">
    <location>
        <begin position="426"/>
        <end position="460"/>
    </location>
</feature>
<dbReference type="GO" id="GO:0009451">
    <property type="term" value="P:RNA modification"/>
    <property type="evidence" value="ECO:0007669"/>
    <property type="project" value="InterPro"/>
</dbReference>